<feature type="transmembrane region" description="Helical" evidence="2">
    <location>
        <begin position="767"/>
        <end position="791"/>
    </location>
</feature>
<protein>
    <submittedName>
        <fullName evidence="4">Protein kinase domain-containing protein</fullName>
    </submittedName>
</protein>
<sequence length="794" mass="85215">RRAAAVNDVGSSGWGQRQPQQREKFPWLLSCSSKRPSVVAVAAWPRSWTKDCLTTSSDGRLRQRQSAQRTNLRFYEMIQSADGTAELRRLFNHRWSVRLSGSAPGLLRFNYLPGGCVARPPWPNGAGVDTTSVGRIGRAHTPANEKPLPEAISAPLRPCCPAARQARPSGSSGHTAAELAATRRLYPASAWPASSTVHVGELTVSLAGDGDGEDVSVKLPPASRLDAAAPDDESRQNWGRPVQLFLRHRVSQQAVNEAPSPHLYDLARMDVLDQLELPQRFVWNKTRPTQRYSAAFSERKRRQARGDGRESLGARREPDYRQCSQTAEIAEALVAFELGTKPQSWPSKTKTSALEQVISYLSTQASRLPPSRPSPPLLDAFRRSDSSLALRQPAPEQQSPVTAATSASTGTTSSGCSWAAELLQSEHLLNAEPSKATVESTFQKKPDHRRSPFSSSSRSSPQTPEEVHAQVAGAEQILRRSAQPVLEAHPGGADSLRGIDRHSRAEYRFPPASLEAAAASASPRGCCCCRGLDDVVLPPVLVAVSAAGPVATSLPDSRVAKPASCWIVLSSGSLNSFRLSSFCSVTRRLKKIGVRQVGVRRRILEAVRQLHRRPWRDSSMPQLATGRPPAAADYLAILANLHRHLEFMNATLKYLTDHAEAAAADAAADAAAAKASVASAGQPSAAAAATAAVEAAMRAPAGPADGLRNQRVLARPRNSCRLAAGECRRLLGRLETGLAALQRLQPVERPDRLPAIGEAGSNKSVKWNFAAIGVGAAVCAAATVAGFLVAAKRR</sequence>
<feature type="region of interest" description="Disordered" evidence="1">
    <location>
        <begin position="390"/>
        <end position="414"/>
    </location>
</feature>
<feature type="compositionally biased region" description="Basic and acidic residues" evidence="1">
    <location>
        <begin position="304"/>
        <end position="320"/>
    </location>
</feature>
<feature type="region of interest" description="Disordered" evidence="1">
    <location>
        <begin position="293"/>
        <end position="322"/>
    </location>
</feature>
<evidence type="ECO:0000256" key="1">
    <source>
        <dbReference type="SAM" id="MobiDB-lite"/>
    </source>
</evidence>
<organism evidence="3 4">
    <name type="scientific">Macrostomum lignano</name>
    <dbReference type="NCBI Taxonomy" id="282301"/>
    <lineage>
        <taxon>Eukaryota</taxon>
        <taxon>Metazoa</taxon>
        <taxon>Spiralia</taxon>
        <taxon>Lophotrochozoa</taxon>
        <taxon>Platyhelminthes</taxon>
        <taxon>Rhabditophora</taxon>
        <taxon>Macrostomorpha</taxon>
        <taxon>Macrostomida</taxon>
        <taxon>Macrostomidae</taxon>
        <taxon>Macrostomum</taxon>
    </lineage>
</organism>
<reference evidence="4" key="1">
    <citation type="submission" date="2016-11" db="UniProtKB">
        <authorList>
            <consortium name="WormBaseParasite"/>
        </authorList>
    </citation>
    <scope>IDENTIFICATION</scope>
</reference>
<evidence type="ECO:0000313" key="3">
    <source>
        <dbReference type="Proteomes" id="UP000095280"/>
    </source>
</evidence>
<evidence type="ECO:0000256" key="2">
    <source>
        <dbReference type="SAM" id="Phobius"/>
    </source>
</evidence>
<feature type="region of interest" description="Disordered" evidence="1">
    <location>
        <begin position="435"/>
        <end position="471"/>
    </location>
</feature>
<feature type="compositionally biased region" description="Low complexity" evidence="1">
    <location>
        <begin position="452"/>
        <end position="461"/>
    </location>
</feature>
<dbReference type="WBParaSite" id="snap_masked-unitig_29857-processed-gene-0.0-mRNA-1">
    <property type="protein sequence ID" value="snap_masked-unitig_29857-processed-gene-0.0-mRNA-1"/>
    <property type="gene ID" value="snap_masked-unitig_29857-processed-gene-0.0"/>
</dbReference>
<proteinExistence type="predicted"/>
<feature type="compositionally biased region" description="Low complexity" evidence="1">
    <location>
        <begin position="402"/>
        <end position="414"/>
    </location>
</feature>
<keyword evidence="2" id="KW-0812">Transmembrane</keyword>
<keyword evidence="2" id="KW-0472">Membrane</keyword>
<name>A0A1I8JPT6_9PLAT</name>
<dbReference type="Proteomes" id="UP000095280">
    <property type="component" value="Unplaced"/>
</dbReference>
<dbReference type="AlphaFoldDB" id="A0A1I8JPT6"/>
<keyword evidence="3" id="KW-1185">Reference proteome</keyword>
<evidence type="ECO:0000313" key="4">
    <source>
        <dbReference type="WBParaSite" id="snap_masked-unitig_29857-processed-gene-0.0-mRNA-1"/>
    </source>
</evidence>
<keyword evidence="2" id="KW-1133">Transmembrane helix</keyword>
<accession>A0A1I8JPT6</accession>